<dbReference type="PROSITE" id="PS00639">
    <property type="entry name" value="THIOL_PROTEASE_HIS"/>
    <property type="match status" value="1"/>
</dbReference>
<keyword evidence="2" id="KW-0645">Protease</keyword>
<feature type="chain" id="PRO_5030970087" evidence="8">
    <location>
        <begin position="18"/>
        <end position="351"/>
    </location>
</feature>
<dbReference type="AlphaFoldDB" id="A0A7U3NIC2"/>
<keyword evidence="5" id="KW-0788">Thiol protease</keyword>
<dbReference type="CDD" id="cd02620">
    <property type="entry name" value="Peptidase_C1A_CathepsinB"/>
    <property type="match status" value="1"/>
</dbReference>
<dbReference type="SMART" id="SM00645">
    <property type="entry name" value="Pept_C1"/>
    <property type="match status" value="1"/>
</dbReference>
<protein>
    <submittedName>
        <fullName evidence="10">Cathepsin B8</fullName>
        <ecNumber evidence="10">3.4.22.15</ecNumber>
    </submittedName>
</protein>
<name>A0A7U3NIC2_9HEMI</name>
<dbReference type="InterPro" id="IPR012599">
    <property type="entry name" value="Propeptide_C1A"/>
</dbReference>
<dbReference type="PROSITE" id="PS00640">
    <property type="entry name" value="THIOL_PROTEASE_ASN"/>
    <property type="match status" value="1"/>
</dbReference>
<evidence type="ECO:0000256" key="8">
    <source>
        <dbReference type="SAM" id="SignalP"/>
    </source>
</evidence>
<dbReference type="FunFam" id="3.90.70.10:FF:000031">
    <property type="entry name" value="Cathepsin B"/>
    <property type="match status" value="1"/>
</dbReference>
<dbReference type="EC" id="3.4.22.15" evidence="10"/>
<keyword evidence="3 8" id="KW-0732">Signal</keyword>
<accession>A0A7U3NIC2</accession>
<dbReference type="PRINTS" id="PR00705">
    <property type="entry name" value="PAPAIN"/>
</dbReference>
<feature type="signal peptide" evidence="8">
    <location>
        <begin position="1"/>
        <end position="17"/>
    </location>
</feature>
<dbReference type="InterPro" id="IPR000668">
    <property type="entry name" value="Peptidase_C1A_C"/>
</dbReference>
<dbReference type="GO" id="GO:0004197">
    <property type="term" value="F:cysteine-type endopeptidase activity"/>
    <property type="evidence" value="ECO:0007669"/>
    <property type="project" value="UniProtKB-EC"/>
</dbReference>
<dbReference type="InterPro" id="IPR013128">
    <property type="entry name" value="Peptidase_C1A"/>
</dbReference>
<evidence type="ECO:0000256" key="1">
    <source>
        <dbReference type="ARBA" id="ARBA00008455"/>
    </source>
</evidence>
<sequence>MKLYLVIAAVLISELSASVLYTQQNQKSVYKKGIKTSLLYNPLSDEFIDAINFHQRTWRAGRNFAKDVSMKYIKRLMGALPEPEDQKLPTKIHELEDIELPENFDARERWPHCPTIQEIRDQGSCGSCWAFGAVEAMSDRVCIHSNGTVHFRFSADDLVSCCWTCGMGCNGGFPGAAWHYWVRTGIVSGGSYNSHQGCRPYEIAPCEHHVNGTRPPCNGDEDNTPKCNKKCEKGYTIPYNKDRHFGSKAYSISSNVEQIQTEIYKNGPVEGAFSVYEDLIHYKSGVYQHVQGKMLGGHAIRILGWGVEDDVPYWLVANSWNSDWGDNGYFKILRGSDHCGIESSIAAGLAA</sequence>
<evidence type="ECO:0000256" key="2">
    <source>
        <dbReference type="ARBA" id="ARBA00022670"/>
    </source>
</evidence>
<dbReference type="Pfam" id="PF08127">
    <property type="entry name" value="Propeptide_C1"/>
    <property type="match status" value="1"/>
</dbReference>
<organism evidence="10">
    <name type="scientific">Mahanarva fimbriolata</name>
    <dbReference type="NCBI Taxonomy" id="672148"/>
    <lineage>
        <taxon>Eukaryota</taxon>
        <taxon>Metazoa</taxon>
        <taxon>Ecdysozoa</taxon>
        <taxon>Arthropoda</taxon>
        <taxon>Hexapoda</taxon>
        <taxon>Insecta</taxon>
        <taxon>Pterygota</taxon>
        <taxon>Neoptera</taxon>
        <taxon>Paraneoptera</taxon>
        <taxon>Hemiptera</taxon>
        <taxon>Auchenorrhyncha</taxon>
        <taxon>Cercopoidea</taxon>
        <taxon>Cercopidae</taxon>
        <taxon>Ischnorhininae</taxon>
        <taxon>Mahanarva</taxon>
    </lineage>
</organism>
<reference evidence="10" key="1">
    <citation type="journal article" date="2020" name="Insect Biochem. Mol. Biol.">
        <title>Cathepsins L and B in Dysdercus peruvianus, Rhodnius prolixus, and Mahanarva fimbriolata. Looking for enzyme adaptations to digestion.</title>
        <authorList>
            <person name="Pimentel A.C."/>
            <person name="Dias R.O."/>
            <person name="Bifano T.D."/>
            <person name="Genta F.A."/>
            <person name="Ferreira C."/>
            <person name="Terra W.R."/>
        </authorList>
    </citation>
    <scope>NUCLEOTIDE SEQUENCE</scope>
</reference>
<evidence type="ECO:0000256" key="3">
    <source>
        <dbReference type="ARBA" id="ARBA00022729"/>
    </source>
</evidence>
<dbReference type="Gene3D" id="3.90.70.10">
    <property type="entry name" value="Cysteine proteinases"/>
    <property type="match status" value="1"/>
</dbReference>
<keyword evidence="4 10" id="KW-0378">Hydrolase</keyword>
<dbReference type="GO" id="GO:0006508">
    <property type="term" value="P:proteolysis"/>
    <property type="evidence" value="ECO:0007669"/>
    <property type="project" value="UniProtKB-KW"/>
</dbReference>
<evidence type="ECO:0000256" key="5">
    <source>
        <dbReference type="ARBA" id="ARBA00022807"/>
    </source>
</evidence>
<keyword evidence="7" id="KW-1015">Disulfide bond</keyword>
<dbReference type="InterPro" id="IPR025660">
    <property type="entry name" value="Pept_his_AS"/>
</dbReference>
<evidence type="ECO:0000313" key="10">
    <source>
        <dbReference type="EMBL" id="QOV03102.1"/>
    </source>
</evidence>
<dbReference type="InterPro" id="IPR025661">
    <property type="entry name" value="Pept_asp_AS"/>
</dbReference>
<evidence type="ECO:0000259" key="9">
    <source>
        <dbReference type="SMART" id="SM00645"/>
    </source>
</evidence>
<dbReference type="InterPro" id="IPR038765">
    <property type="entry name" value="Papain-like_cys_pep_sf"/>
</dbReference>
<evidence type="ECO:0000256" key="6">
    <source>
        <dbReference type="ARBA" id="ARBA00023145"/>
    </source>
</evidence>
<dbReference type="PROSITE" id="PS00139">
    <property type="entry name" value="THIOL_PROTEASE_CYS"/>
    <property type="match status" value="1"/>
</dbReference>
<dbReference type="SUPFAM" id="SSF54001">
    <property type="entry name" value="Cysteine proteinases"/>
    <property type="match status" value="1"/>
</dbReference>
<evidence type="ECO:0000256" key="4">
    <source>
        <dbReference type="ARBA" id="ARBA00022801"/>
    </source>
</evidence>
<feature type="domain" description="Peptidase C1A papain C-terminal" evidence="9">
    <location>
        <begin position="100"/>
        <end position="349"/>
    </location>
</feature>
<dbReference type="PANTHER" id="PTHR12411">
    <property type="entry name" value="CYSTEINE PROTEASE FAMILY C1-RELATED"/>
    <property type="match status" value="1"/>
</dbReference>
<evidence type="ECO:0000256" key="7">
    <source>
        <dbReference type="ARBA" id="ARBA00023157"/>
    </source>
</evidence>
<proteinExistence type="evidence at transcript level"/>
<dbReference type="EMBL" id="MT452048">
    <property type="protein sequence ID" value="QOV03102.1"/>
    <property type="molecule type" value="mRNA"/>
</dbReference>
<dbReference type="Pfam" id="PF00112">
    <property type="entry name" value="Peptidase_C1"/>
    <property type="match status" value="1"/>
</dbReference>
<dbReference type="InterPro" id="IPR000169">
    <property type="entry name" value="Pept_cys_AS"/>
</dbReference>
<comment type="similarity">
    <text evidence="1">Belongs to the peptidase C1 family.</text>
</comment>
<keyword evidence="6" id="KW-0865">Zymogen</keyword>